<evidence type="ECO:0000313" key="2">
    <source>
        <dbReference type="EMBL" id="QHS98461.1"/>
    </source>
</evidence>
<accession>A0A6C0C2X5</accession>
<organism evidence="2">
    <name type="scientific">viral metagenome</name>
    <dbReference type="NCBI Taxonomy" id="1070528"/>
    <lineage>
        <taxon>unclassified sequences</taxon>
        <taxon>metagenomes</taxon>
        <taxon>organismal metagenomes</taxon>
    </lineage>
</organism>
<feature type="compositionally biased region" description="Basic residues" evidence="1">
    <location>
        <begin position="242"/>
        <end position="251"/>
    </location>
</feature>
<proteinExistence type="predicted"/>
<reference evidence="2" key="1">
    <citation type="journal article" date="2020" name="Nature">
        <title>Giant virus diversity and host interactions through global metagenomics.</title>
        <authorList>
            <person name="Schulz F."/>
            <person name="Roux S."/>
            <person name="Paez-Espino D."/>
            <person name="Jungbluth S."/>
            <person name="Walsh D.A."/>
            <person name="Denef V.J."/>
            <person name="McMahon K.D."/>
            <person name="Konstantinidis K.T."/>
            <person name="Eloe-Fadrosh E.A."/>
            <person name="Kyrpides N.C."/>
            <person name="Woyke T."/>
        </authorList>
    </citation>
    <scope>NUCLEOTIDE SEQUENCE</scope>
    <source>
        <strain evidence="2">GVMAG-M-3300020185-18</strain>
    </source>
</reference>
<sequence>MERKLILQIYIYKHMKISTRIMNMNKTEISLIVLFGLGLVFCLKYGHNDVIEGMNLRSSCPNMLIRKGKELHLVYSDKPEVPGVNPVKFDNLEEYAEFVKFQKQNEKQTCPILYLQETETAQGGKGLRVLDDPIDPAIGLRSVGPPKIINPDPVYIPDARKDQSVYNQNMLTGMDPNEQNVGVKTPMDNIVDGGTQSANPMAKNWGGHAMTNKALKSGKYDGRTRESTLNPFTESQFYSQKPHQRNNNRGK</sequence>
<feature type="compositionally biased region" description="Polar residues" evidence="1">
    <location>
        <begin position="227"/>
        <end position="241"/>
    </location>
</feature>
<dbReference type="AlphaFoldDB" id="A0A6C0C2X5"/>
<protein>
    <submittedName>
        <fullName evidence="2">Uncharacterized protein</fullName>
    </submittedName>
</protein>
<evidence type="ECO:0000256" key="1">
    <source>
        <dbReference type="SAM" id="MobiDB-lite"/>
    </source>
</evidence>
<feature type="region of interest" description="Disordered" evidence="1">
    <location>
        <begin position="220"/>
        <end position="251"/>
    </location>
</feature>
<name>A0A6C0C2X5_9ZZZZ</name>
<dbReference type="EMBL" id="MN739317">
    <property type="protein sequence ID" value="QHS98461.1"/>
    <property type="molecule type" value="Genomic_DNA"/>
</dbReference>